<keyword evidence="4" id="KW-0732">Signal</keyword>
<dbReference type="InterPro" id="IPR051909">
    <property type="entry name" value="MFP_Cation_Efflux"/>
</dbReference>
<dbReference type="Gene3D" id="2.40.420.20">
    <property type="match status" value="1"/>
</dbReference>
<feature type="domain" description="CzcB-like barrel-sandwich hybrid" evidence="6">
    <location>
        <begin position="94"/>
        <end position="239"/>
    </location>
</feature>
<feature type="coiled-coil region" evidence="3">
    <location>
        <begin position="130"/>
        <end position="188"/>
    </location>
</feature>
<dbReference type="EMBL" id="CP017754">
    <property type="protein sequence ID" value="AOZ05987.1"/>
    <property type="molecule type" value="Genomic_DNA"/>
</dbReference>
<organism evidence="7 8">
    <name type="scientific">Cupriavidus malaysiensis</name>
    <dbReference type="NCBI Taxonomy" id="367825"/>
    <lineage>
        <taxon>Bacteria</taxon>
        <taxon>Pseudomonadati</taxon>
        <taxon>Pseudomonadota</taxon>
        <taxon>Betaproteobacteria</taxon>
        <taxon>Burkholderiales</taxon>
        <taxon>Burkholderiaceae</taxon>
        <taxon>Cupriavidus</taxon>
    </lineage>
</organism>
<feature type="domain" description="CusB-like beta-barrel" evidence="5">
    <location>
        <begin position="242"/>
        <end position="319"/>
    </location>
</feature>
<dbReference type="PROSITE" id="PS51257">
    <property type="entry name" value="PROKAR_LIPOPROTEIN"/>
    <property type="match status" value="1"/>
</dbReference>
<dbReference type="Proteomes" id="UP000177515">
    <property type="component" value="Chromosome 1"/>
</dbReference>
<dbReference type="Gene3D" id="1.10.287.470">
    <property type="entry name" value="Helix hairpin bin"/>
    <property type="match status" value="1"/>
</dbReference>
<accession>A0ABM6F3R9</accession>
<proteinExistence type="inferred from homology"/>
<keyword evidence="8" id="KW-1185">Reference proteome</keyword>
<dbReference type="SUPFAM" id="SSF111369">
    <property type="entry name" value="HlyD-like secretion proteins"/>
    <property type="match status" value="1"/>
</dbReference>
<evidence type="ECO:0000313" key="8">
    <source>
        <dbReference type="Proteomes" id="UP000177515"/>
    </source>
</evidence>
<keyword evidence="2" id="KW-0813">Transport</keyword>
<dbReference type="PANTHER" id="PTHR30097">
    <property type="entry name" value="CATION EFFLUX SYSTEM PROTEIN CUSB"/>
    <property type="match status" value="1"/>
</dbReference>
<dbReference type="RefSeq" id="WP_071069178.1">
    <property type="nucleotide sequence ID" value="NZ_CP017754.1"/>
</dbReference>
<dbReference type="Pfam" id="PF25973">
    <property type="entry name" value="BSH_CzcB"/>
    <property type="match status" value="1"/>
</dbReference>
<dbReference type="PANTHER" id="PTHR30097:SF4">
    <property type="entry name" value="SLR6042 PROTEIN"/>
    <property type="match status" value="1"/>
</dbReference>
<sequence>MPYPDLRRRRLLALATACTAPWLLAACEPSGPAQAKTAEPPSRSATDKILEGSQIALPPGSPLRGRLVVDTVRTQEIARQIPVPGVIEADPARLVRIAPPLPGRILQLHAGLGDAVRQGEPLVTLDSAELSSAQAEAGKARAALQETRLELERQRTLYAEEIAARKDLEQAELAHAQASHEAEATAARLAQLGASSGNDPRARRQLVIRAPISGRVIALDGAPGGYWNDTNAPLMTVADLSTVYLAANVPEKDIAAVFVGQRARIDLNAYPGEPASGEVRYVGETLDADTRTVKVRVAMANRDGRLRPGMFARVTFSGRSRQTLVVPVSALLQDGLYTKVMVEHGEFRYAARTVRTGDVVDGMAEVLDGLRAGERVVVKNGVLLND</sequence>
<dbReference type="PROSITE" id="PS51318">
    <property type="entry name" value="TAT"/>
    <property type="match status" value="1"/>
</dbReference>
<evidence type="ECO:0000259" key="6">
    <source>
        <dbReference type="Pfam" id="PF25973"/>
    </source>
</evidence>
<feature type="chain" id="PRO_5046883455" evidence="4">
    <location>
        <begin position="26"/>
        <end position="386"/>
    </location>
</feature>
<protein>
    <submittedName>
        <fullName evidence="7">Efflux transporter periplasmic adaptor subunit</fullName>
    </submittedName>
</protein>
<comment type="similarity">
    <text evidence="1">Belongs to the membrane fusion protein (MFP) (TC 8.A.1) family.</text>
</comment>
<dbReference type="Pfam" id="PF25954">
    <property type="entry name" value="Beta-barrel_RND_2"/>
    <property type="match status" value="1"/>
</dbReference>
<name>A0ABM6F3R9_9BURK</name>
<evidence type="ECO:0000256" key="1">
    <source>
        <dbReference type="ARBA" id="ARBA00009477"/>
    </source>
</evidence>
<feature type="signal peptide" evidence="4">
    <location>
        <begin position="1"/>
        <end position="25"/>
    </location>
</feature>
<dbReference type="InterPro" id="IPR006143">
    <property type="entry name" value="RND_pump_MFP"/>
</dbReference>
<dbReference type="InterPro" id="IPR006311">
    <property type="entry name" value="TAT_signal"/>
</dbReference>
<evidence type="ECO:0000259" key="5">
    <source>
        <dbReference type="Pfam" id="PF25954"/>
    </source>
</evidence>
<dbReference type="Gene3D" id="2.40.30.170">
    <property type="match status" value="1"/>
</dbReference>
<evidence type="ECO:0000313" key="7">
    <source>
        <dbReference type="EMBL" id="AOZ05987.1"/>
    </source>
</evidence>
<dbReference type="InterPro" id="IPR058647">
    <property type="entry name" value="BSH_CzcB-like"/>
</dbReference>
<keyword evidence="3" id="KW-0175">Coiled coil</keyword>
<reference evidence="7 8" key="1">
    <citation type="submission" date="2016-10" db="EMBL/GenBank/DDBJ databases">
        <title>Complete genome sequences of three Cupriavidus strains isolated from various Malaysian environments.</title>
        <authorList>
            <person name="Abdullah A.A.-A."/>
            <person name="Shafie N.A.H."/>
            <person name="Lau N.S."/>
        </authorList>
    </citation>
    <scope>NUCLEOTIDE SEQUENCE [LARGE SCALE GENOMIC DNA]</scope>
    <source>
        <strain evidence="7 8">USMAA1020</strain>
    </source>
</reference>
<dbReference type="NCBIfam" id="TIGR01730">
    <property type="entry name" value="RND_mfp"/>
    <property type="match status" value="1"/>
</dbReference>
<evidence type="ECO:0000256" key="3">
    <source>
        <dbReference type="SAM" id="Coils"/>
    </source>
</evidence>
<dbReference type="InterPro" id="IPR058792">
    <property type="entry name" value="Beta-barrel_RND_2"/>
</dbReference>
<evidence type="ECO:0000256" key="2">
    <source>
        <dbReference type="ARBA" id="ARBA00022448"/>
    </source>
</evidence>
<evidence type="ECO:0000256" key="4">
    <source>
        <dbReference type="SAM" id="SignalP"/>
    </source>
</evidence>
<gene>
    <name evidence="7" type="ORF">BKK80_09200</name>
</gene>